<evidence type="ECO:0000313" key="2">
    <source>
        <dbReference type="Proteomes" id="UP000198528"/>
    </source>
</evidence>
<organism evidence="1 2">
    <name type="scientific">Parafannyhessea umbonata</name>
    <dbReference type="NCBI Taxonomy" id="604330"/>
    <lineage>
        <taxon>Bacteria</taxon>
        <taxon>Bacillati</taxon>
        <taxon>Actinomycetota</taxon>
        <taxon>Coriobacteriia</taxon>
        <taxon>Coriobacteriales</taxon>
        <taxon>Atopobiaceae</taxon>
        <taxon>Parafannyhessea</taxon>
    </lineage>
</organism>
<dbReference type="EMBL" id="FMZL01000021">
    <property type="protein sequence ID" value="SDC54529.1"/>
    <property type="molecule type" value="Genomic_DNA"/>
</dbReference>
<name>A0A1G6MG79_9ACTN</name>
<dbReference type="RefSeq" id="WP_090847326.1">
    <property type="nucleotide sequence ID" value="NZ_FMZL01000021.1"/>
</dbReference>
<protein>
    <submittedName>
        <fullName evidence="1">Uncharacterized protein</fullName>
    </submittedName>
</protein>
<dbReference type="AlphaFoldDB" id="A0A1G6MG79"/>
<gene>
    <name evidence="1" type="ORF">SAMN04487824_12119</name>
</gene>
<sequence>MPSDREARRDAYVAKTRSELAGLASEGVCMSGNSFSSVLFAKGELNAGEKDGRPVLSGEDGTALRKSLEALGYAPEDWAALSCSLDTGEPLSAETLRRAVAALDPATLVLCDEAAAAAAREAYADELAALPDFAEAMLAPGVVALVLGMRVLNLGGFEAALADRRQKQVMWARLKRVPPLGEPI</sequence>
<keyword evidence="2" id="KW-1185">Reference proteome</keyword>
<accession>A0A1G6MG79</accession>
<reference evidence="2" key="1">
    <citation type="submission" date="2016-10" db="EMBL/GenBank/DDBJ databases">
        <authorList>
            <person name="Varghese N."/>
            <person name="Submissions S."/>
        </authorList>
    </citation>
    <scope>NUCLEOTIDE SEQUENCE [LARGE SCALE GENOMIC DNA]</scope>
    <source>
        <strain evidence="2">DSM 22619</strain>
    </source>
</reference>
<proteinExistence type="predicted"/>
<dbReference type="STRING" id="604330.SAMN04489857_1939"/>
<dbReference type="Proteomes" id="UP000198528">
    <property type="component" value="Unassembled WGS sequence"/>
</dbReference>
<evidence type="ECO:0000313" key="1">
    <source>
        <dbReference type="EMBL" id="SDC54529.1"/>
    </source>
</evidence>